<evidence type="ECO:0000259" key="4">
    <source>
        <dbReference type="PROSITE" id="PS51891"/>
    </source>
</evidence>
<evidence type="ECO:0000256" key="1">
    <source>
        <dbReference type="ARBA" id="ARBA00005495"/>
    </source>
</evidence>
<evidence type="ECO:0000313" key="5">
    <source>
        <dbReference type="EMBL" id="SDL62160.1"/>
    </source>
</evidence>
<dbReference type="InterPro" id="IPR011057">
    <property type="entry name" value="Mss4-like_sf"/>
</dbReference>
<dbReference type="EMBL" id="FNFD01000025">
    <property type="protein sequence ID" value="SDL62160.1"/>
    <property type="molecule type" value="Genomic_DNA"/>
</dbReference>
<dbReference type="STRING" id="137658.SAMN05216186_12538"/>
<keyword evidence="3" id="KW-0862">Zinc</keyword>
<proteinExistence type="inferred from homology"/>
<dbReference type="PROSITE" id="PS51891">
    <property type="entry name" value="CENP_V_GFA"/>
    <property type="match status" value="1"/>
</dbReference>
<dbReference type="GO" id="GO:0016846">
    <property type="term" value="F:carbon-sulfur lyase activity"/>
    <property type="evidence" value="ECO:0007669"/>
    <property type="project" value="InterPro"/>
</dbReference>
<feature type="domain" description="CENP-V/GFA" evidence="4">
    <location>
        <begin position="8"/>
        <end position="120"/>
    </location>
</feature>
<dbReference type="PANTHER" id="PTHR28620:SF1">
    <property type="entry name" value="CENP-V_GFA DOMAIN-CONTAINING PROTEIN"/>
    <property type="match status" value="1"/>
</dbReference>
<reference evidence="5 6" key="1">
    <citation type="submission" date="2016-10" db="EMBL/GenBank/DDBJ databases">
        <authorList>
            <person name="de Groot N.N."/>
        </authorList>
    </citation>
    <scope>NUCLEOTIDE SEQUENCE [LARGE SCALE GENOMIC DNA]</scope>
    <source>
        <strain evidence="5 6">JCM 21544</strain>
    </source>
</reference>
<dbReference type="InterPro" id="IPR006913">
    <property type="entry name" value="CENP-V/GFA"/>
</dbReference>
<dbReference type="InterPro" id="IPR052355">
    <property type="entry name" value="CENP-V-like"/>
</dbReference>
<dbReference type="SUPFAM" id="SSF51316">
    <property type="entry name" value="Mss4-like"/>
    <property type="match status" value="1"/>
</dbReference>
<organism evidence="5 6">
    <name type="scientific">Pseudomonas indica</name>
    <dbReference type="NCBI Taxonomy" id="137658"/>
    <lineage>
        <taxon>Bacteria</taxon>
        <taxon>Pseudomonadati</taxon>
        <taxon>Pseudomonadota</taxon>
        <taxon>Gammaproteobacteria</taxon>
        <taxon>Pseudomonadales</taxon>
        <taxon>Pseudomonadaceae</taxon>
        <taxon>Pseudomonas</taxon>
    </lineage>
</organism>
<evidence type="ECO:0000256" key="3">
    <source>
        <dbReference type="ARBA" id="ARBA00022833"/>
    </source>
</evidence>
<accession>A0A1G9LJR7</accession>
<comment type="similarity">
    <text evidence="1">Belongs to the Gfa family.</text>
</comment>
<keyword evidence="2" id="KW-0479">Metal-binding</keyword>
<dbReference type="RefSeq" id="WP_084339245.1">
    <property type="nucleotide sequence ID" value="NZ_FNFD01000025.1"/>
</dbReference>
<dbReference type="Proteomes" id="UP000198706">
    <property type="component" value="Unassembled WGS sequence"/>
</dbReference>
<dbReference type="Gene3D" id="2.170.150.70">
    <property type="match status" value="1"/>
</dbReference>
<dbReference type="AlphaFoldDB" id="A0A1G9LJR7"/>
<dbReference type="PANTHER" id="PTHR28620">
    <property type="entry name" value="CENTROMERE PROTEIN V"/>
    <property type="match status" value="1"/>
</dbReference>
<name>A0A1G9LJR7_9PSED</name>
<keyword evidence="6" id="KW-1185">Reference proteome</keyword>
<dbReference type="Pfam" id="PF04828">
    <property type="entry name" value="GFA"/>
    <property type="match status" value="1"/>
</dbReference>
<sequence>MSTHTVIHKGSCHCGRIAFEVEGEIEQVIECNCSHCSRKGYLLWFVAKQQLRLVTPEADMATYRFNKHVIDHHFCPVCGCAPFGFGKDLSGKETAAINVRCLPELDRSGLKVVQVDGRSF</sequence>
<gene>
    <name evidence="5" type="ORF">SAMN05216186_12538</name>
</gene>
<dbReference type="GO" id="GO:0046872">
    <property type="term" value="F:metal ion binding"/>
    <property type="evidence" value="ECO:0007669"/>
    <property type="project" value="UniProtKB-KW"/>
</dbReference>
<evidence type="ECO:0000313" key="6">
    <source>
        <dbReference type="Proteomes" id="UP000198706"/>
    </source>
</evidence>
<evidence type="ECO:0000256" key="2">
    <source>
        <dbReference type="ARBA" id="ARBA00022723"/>
    </source>
</evidence>
<protein>
    <submittedName>
        <fullName evidence="5">Uncharacterized conserved protein</fullName>
    </submittedName>
</protein>